<dbReference type="Proteomes" id="UP001178662">
    <property type="component" value="Chromosome"/>
</dbReference>
<dbReference type="AlphaFoldDB" id="A0AA95EUG3"/>
<comment type="catalytic activity">
    <reaction evidence="1">
        <text>Hydrolysis of terminal non-reducing N-acetyl-D-hexosamine residues in N-acetyl-beta-D-hexosaminides.</text>
        <dbReference type="EC" id="3.2.1.52"/>
    </reaction>
</comment>
<dbReference type="InterPro" id="IPR050226">
    <property type="entry name" value="NagZ_Beta-hexosaminidase"/>
</dbReference>
<evidence type="ECO:0000256" key="2">
    <source>
        <dbReference type="ARBA" id="ARBA00005336"/>
    </source>
</evidence>
<dbReference type="SUPFAM" id="SSF51445">
    <property type="entry name" value="(Trans)glycosidases"/>
    <property type="match status" value="1"/>
</dbReference>
<sequence>MFYRPNRSYRRSILLFLLILTIVVSGCSKSNESEPIPPAPIDVEQPTPSSSESQSETSLTPAPSEEVDDLTKLIDNLTLEEKIGQLILIGVEGTAIDDTLTKMIQDKHYGGIIFYQNNLSNLADSVKLINELKAANSSNPLPLFLSVDQEGGKVSRLPSDFVTMPSAATVGRTENPELASQMGKILAEELKLMGFNVNFAPVLDIASNPNNKVIGDRAFGDQADLVTKMGIAQMKGMQDNGVIPVIKHFPGHGDTSTDSHLNLPIVNKTIDELKQLEWIPFQAAIKEQAEVVMIAHILYPNIDKDAPASFSHILIQDQLRGKLGFEGVVITDELTMGAISNHYGVVPSAINAIKAGSDIVMIAHNYKQMNLVYKQLLTEVKNGNITEERINESVRRIITLKQKYNLTNEPTPIPSLNDLPNAAIKEWLDKL</sequence>
<gene>
    <name evidence="8" type="primary">nagZ</name>
    <name evidence="8" type="ORF">P0Y55_10110</name>
</gene>
<dbReference type="InterPro" id="IPR036962">
    <property type="entry name" value="Glyco_hydro_3_N_sf"/>
</dbReference>
<evidence type="ECO:0000313" key="9">
    <source>
        <dbReference type="Proteomes" id="UP001178662"/>
    </source>
</evidence>
<dbReference type="PANTHER" id="PTHR30480:SF13">
    <property type="entry name" value="BETA-HEXOSAMINIDASE"/>
    <property type="match status" value="1"/>
</dbReference>
<dbReference type="EMBL" id="CP119317">
    <property type="protein sequence ID" value="WEK52952.1"/>
    <property type="molecule type" value="Genomic_DNA"/>
</dbReference>
<proteinExistence type="inferred from homology"/>
<evidence type="ECO:0000256" key="5">
    <source>
        <dbReference type="ARBA" id="ARBA00023295"/>
    </source>
</evidence>
<evidence type="ECO:0000256" key="6">
    <source>
        <dbReference type="SAM" id="MobiDB-lite"/>
    </source>
</evidence>
<organism evidence="8 9">
    <name type="scientific">Candidatus Cohnella colombiensis</name>
    <dbReference type="NCBI Taxonomy" id="3121368"/>
    <lineage>
        <taxon>Bacteria</taxon>
        <taxon>Bacillati</taxon>
        <taxon>Bacillota</taxon>
        <taxon>Bacilli</taxon>
        <taxon>Bacillales</taxon>
        <taxon>Paenibacillaceae</taxon>
        <taxon>Cohnella</taxon>
    </lineage>
</organism>
<name>A0AA95EUG3_9BACL</name>
<keyword evidence="4 8" id="KW-0378">Hydrolase</keyword>
<dbReference type="PRINTS" id="PR00133">
    <property type="entry name" value="GLHYDRLASE3"/>
</dbReference>
<dbReference type="GO" id="GO:0009254">
    <property type="term" value="P:peptidoglycan turnover"/>
    <property type="evidence" value="ECO:0007669"/>
    <property type="project" value="TreeGrafter"/>
</dbReference>
<dbReference type="Gene3D" id="3.20.20.300">
    <property type="entry name" value="Glycoside hydrolase, family 3, N-terminal domain"/>
    <property type="match status" value="1"/>
</dbReference>
<protein>
    <recommendedName>
        <fullName evidence="3">beta-N-acetylhexosaminidase</fullName>
        <ecNumber evidence="3">3.2.1.52</ecNumber>
    </recommendedName>
</protein>
<dbReference type="InterPro" id="IPR001764">
    <property type="entry name" value="Glyco_hydro_3_N"/>
</dbReference>
<feature type="compositionally biased region" description="Low complexity" evidence="6">
    <location>
        <begin position="45"/>
        <end position="58"/>
    </location>
</feature>
<accession>A0AA95EUG3</accession>
<dbReference type="PROSITE" id="PS51257">
    <property type="entry name" value="PROKAR_LIPOPROTEIN"/>
    <property type="match status" value="1"/>
</dbReference>
<evidence type="ECO:0000256" key="4">
    <source>
        <dbReference type="ARBA" id="ARBA00022801"/>
    </source>
</evidence>
<dbReference type="Pfam" id="PF00933">
    <property type="entry name" value="Glyco_hydro_3"/>
    <property type="match status" value="1"/>
</dbReference>
<dbReference type="GO" id="GO:0004563">
    <property type="term" value="F:beta-N-acetylhexosaminidase activity"/>
    <property type="evidence" value="ECO:0007669"/>
    <property type="project" value="UniProtKB-EC"/>
</dbReference>
<feature type="domain" description="Glycoside hydrolase family 3 N-terminal" evidence="7">
    <location>
        <begin position="78"/>
        <end position="400"/>
    </location>
</feature>
<evidence type="ECO:0000256" key="1">
    <source>
        <dbReference type="ARBA" id="ARBA00001231"/>
    </source>
</evidence>
<dbReference type="PANTHER" id="PTHR30480">
    <property type="entry name" value="BETA-HEXOSAMINIDASE-RELATED"/>
    <property type="match status" value="1"/>
</dbReference>
<keyword evidence="9" id="KW-1185">Reference proteome</keyword>
<evidence type="ECO:0000313" key="8">
    <source>
        <dbReference type="EMBL" id="WEK52952.1"/>
    </source>
</evidence>
<evidence type="ECO:0000259" key="7">
    <source>
        <dbReference type="Pfam" id="PF00933"/>
    </source>
</evidence>
<keyword evidence="5 8" id="KW-0326">Glycosidase</keyword>
<dbReference type="NCBIfam" id="NF003740">
    <property type="entry name" value="PRK05337.1"/>
    <property type="match status" value="1"/>
</dbReference>
<dbReference type="InterPro" id="IPR017853">
    <property type="entry name" value="GH"/>
</dbReference>
<comment type="similarity">
    <text evidence="2">Belongs to the glycosyl hydrolase 3 family.</text>
</comment>
<dbReference type="EC" id="3.2.1.52" evidence="3"/>
<feature type="region of interest" description="Disordered" evidence="6">
    <location>
        <begin position="31"/>
        <end position="65"/>
    </location>
</feature>
<evidence type="ECO:0000256" key="3">
    <source>
        <dbReference type="ARBA" id="ARBA00012663"/>
    </source>
</evidence>
<dbReference type="GO" id="GO:0005975">
    <property type="term" value="P:carbohydrate metabolic process"/>
    <property type="evidence" value="ECO:0007669"/>
    <property type="project" value="InterPro"/>
</dbReference>
<reference evidence="8" key="1">
    <citation type="submission" date="2023-03" db="EMBL/GenBank/DDBJ databases">
        <title>Andean soil-derived lignocellulolytic bacterial consortium as a source of novel taxa and putative plastic-active enzymes.</title>
        <authorList>
            <person name="Diaz-Garcia L."/>
            <person name="Chuvochina M."/>
            <person name="Feuerriegel G."/>
            <person name="Bunk B."/>
            <person name="Sproer C."/>
            <person name="Streit W.R."/>
            <person name="Rodriguez L.M."/>
            <person name="Overmann J."/>
            <person name="Jimenez D.J."/>
        </authorList>
    </citation>
    <scope>NUCLEOTIDE SEQUENCE</scope>
    <source>
        <strain evidence="8">MAG 2441</strain>
    </source>
</reference>